<feature type="region of interest" description="Disordered" evidence="1">
    <location>
        <begin position="23"/>
        <end position="55"/>
    </location>
</feature>
<dbReference type="AlphaFoldDB" id="A0A6I6UKS4"/>
<evidence type="ECO:0000313" key="3">
    <source>
        <dbReference type="Proteomes" id="UP000465062"/>
    </source>
</evidence>
<name>A0A6I6UKS4_9BACI</name>
<gene>
    <name evidence="2" type="ORF">FHE72_17550</name>
</gene>
<dbReference type="EMBL" id="CP047394">
    <property type="protein sequence ID" value="QHE62628.1"/>
    <property type="molecule type" value="Genomic_DNA"/>
</dbReference>
<proteinExistence type="predicted"/>
<dbReference type="KEGG" id="bvq:FHE72_17550"/>
<evidence type="ECO:0000313" key="2">
    <source>
        <dbReference type="EMBL" id="QHE62628.1"/>
    </source>
</evidence>
<organism evidence="2 3">
    <name type="scientific">Rossellomorea vietnamensis</name>
    <dbReference type="NCBI Taxonomy" id="218284"/>
    <lineage>
        <taxon>Bacteria</taxon>
        <taxon>Bacillati</taxon>
        <taxon>Bacillota</taxon>
        <taxon>Bacilli</taxon>
        <taxon>Bacillales</taxon>
        <taxon>Bacillaceae</taxon>
        <taxon>Rossellomorea</taxon>
    </lineage>
</organism>
<protein>
    <submittedName>
        <fullName evidence="2">Uncharacterized protein</fullName>
    </submittedName>
</protein>
<dbReference type="RefSeq" id="WP_159362525.1">
    <property type="nucleotide sequence ID" value="NZ_CP047394.1"/>
</dbReference>
<feature type="compositionally biased region" description="Polar residues" evidence="1">
    <location>
        <begin position="32"/>
        <end position="42"/>
    </location>
</feature>
<sequence>MKKLLIAGNLFFALSILEACGSDEAEPEENSSNDTAEMNDQQDTQEMEEPTADLFSSEKLQERIQKGMDLDSYSAELTAMEEKGETTLVKKYNLTGNEEIKAQILQSSDGFVAVETDGLEVTDVSSYKSMKEVEDHLNDKDMEEDMSE</sequence>
<reference evidence="2 3" key="1">
    <citation type="submission" date="2019-06" db="EMBL/GenBank/DDBJ databases">
        <title>An operon consisting of a P-type ATPase gene and a transcriptional regular gene given the different cadmium resistance in Bacillus vietamensis 151-6 and Bacillus marisflavi 151-25.</title>
        <authorList>
            <person name="Yu X."/>
        </authorList>
    </citation>
    <scope>NUCLEOTIDE SEQUENCE [LARGE SCALE GENOMIC DNA]</scope>
    <source>
        <strain evidence="2 3">151-6</strain>
    </source>
</reference>
<dbReference type="Proteomes" id="UP000465062">
    <property type="component" value="Chromosome"/>
</dbReference>
<accession>A0A6I6UKS4</accession>
<evidence type="ECO:0000256" key="1">
    <source>
        <dbReference type="SAM" id="MobiDB-lite"/>
    </source>
</evidence>